<sequence>MSTKSKKLFTTVTLLSAIVIALAGCGGKTAQPSDTTGNKTPGTAASANSLEQIKKSGKLKVGLMGTYAPYNFLNDKHEVDGFDADVAKEVAKRLGVQAEFITGEFSGLIEGLQKEKYDALVSQVTITDDRKKTMDFSTPYIKNAVNVIVKADNTTIKSIDDFKGKKVGVGLGTNDEKYLRETVLPKVGNFEIATYNDVITSLTDLNVGRIDATINNVFAIKPLVEKNNFKIKTVGQPIKEDSAGIAIRKNNPELLDAINKALADMKSDGTFKTIFQKWFGVDPNI</sequence>
<evidence type="ECO:0000256" key="2">
    <source>
        <dbReference type="SAM" id="SignalP"/>
    </source>
</evidence>
<dbReference type="Proteomes" id="UP001527882">
    <property type="component" value="Unassembled WGS sequence"/>
</dbReference>
<dbReference type="Gene3D" id="3.40.190.10">
    <property type="entry name" value="Periplasmic binding protein-like II"/>
    <property type="match status" value="2"/>
</dbReference>
<dbReference type="RefSeq" id="WP_269883250.1">
    <property type="nucleotide sequence ID" value="NZ_JAQAGZ010000013.1"/>
</dbReference>
<accession>A0ABT4QCW8</accession>
<evidence type="ECO:0000256" key="1">
    <source>
        <dbReference type="ARBA" id="ARBA00022729"/>
    </source>
</evidence>
<organism evidence="5 6">
    <name type="scientific">Paenibacillus gyeongsangnamensis</name>
    <dbReference type="NCBI Taxonomy" id="3388067"/>
    <lineage>
        <taxon>Bacteria</taxon>
        <taxon>Bacillati</taxon>
        <taxon>Bacillota</taxon>
        <taxon>Bacilli</taxon>
        <taxon>Bacillales</taxon>
        <taxon>Paenibacillaceae</taxon>
        <taxon>Paenibacillus</taxon>
    </lineage>
</organism>
<dbReference type="PANTHER" id="PTHR35936">
    <property type="entry name" value="MEMBRANE-BOUND LYTIC MUREIN TRANSGLYCOSYLASE F"/>
    <property type="match status" value="1"/>
</dbReference>
<feature type="domain" description="Solute-binding protein family 3/N-terminal" evidence="3">
    <location>
        <begin position="58"/>
        <end position="282"/>
    </location>
</feature>
<dbReference type="SUPFAM" id="SSF53850">
    <property type="entry name" value="Periplasmic binding protein-like II"/>
    <property type="match status" value="1"/>
</dbReference>
<gene>
    <name evidence="5" type="ORF">O9H85_20325</name>
</gene>
<feature type="signal peptide" evidence="2">
    <location>
        <begin position="1"/>
        <end position="23"/>
    </location>
</feature>
<evidence type="ECO:0000259" key="4">
    <source>
        <dbReference type="SMART" id="SM00079"/>
    </source>
</evidence>
<comment type="caution">
    <text evidence="5">The sequence shown here is derived from an EMBL/GenBank/DDBJ whole genome shotgun (WGS) entry which is preliminary data.</text>
</comment>
<dbReference type="SMART" id="SM00062">
    <property type="entry name" value="PBPb"/>
    <property type="match status" value="1"/>
</dbReference>
<dbReference type="InterPro" id="IPR001320">
    <property type="entry name" value="Iontro_rcpt_C"/>
</dbReference>
<keyword evidence="6" id="KW-1185">Reference proteome</keyword>
<feature type="domain" description="Ionotropic glutamate receptor C-terminal" evidence="4">
    <location>
        <begin position="58"/>
        <end position="281"/>
    </location>
</feature>
<dbReference type="EMBL" id="JAQAGZ010000013">
    <property type="protein sequence ID" value="MCZ8514729.1"/>
    <property type="molecule type" value="Genomic_DNA"/>
</dbReference>
<name>A0ABT4QCW8_9BACL</name>
<dbReference type="InterPro" id="IPR001638">
    <property type="entry name" value="Solute-binding_3/MltF_N"/>
</dbReference>
<dbReference type="SMART" id="SM00079">
    <property type="entry name" value="PBPe"/>
    <property type="match status" value="1"/>
</dbReference>
<evidence type="ECO:0000313" key="5">
    <source>
        <dbReference type="EMBL" id="MCZ8514729.1"/>
    </source>
</evidence>
<feature type="chain" id="PRO_5046547555" evidence="2">
    <location>
        <begin position="24"/>
        <end position="285"/>
    </location>
</feature>
<protein>
    <submittedName>
        <fullName evidence="5">Transporter substrate-binding domain-containing protein</fullName>
    </submittedName>
</protein>
<evidence type="ECO:0000259" key="3">
    <source>
        <dbReference type="SMART" id="SM00062"/>
    </source>
</evidence>
<dbReference type="PROSITE" id="PS51257">
    <property type="entry name" value="PROKAR_LIPOPROTEIN"/>
    <property type="match status" value="1"/>
</dbReference>
<reference evidence="5 6" key="1">
    <citation type="submission" date="2022-12" db="EMBL/GenBank/DDBJ databases">
        <title>Draft genome sequence of Paenibacillus sp. dW9.</title>
        <authorList>
            <person name="Choi E.-W."/>
            <person name="Kim D.-U."/>
        </authorList>
    </citation>
    <scope>NUCLEOTIDE SEQUENCE [LARGE SCALE GENOMIC DNA]</scope>
    <source>
        <strain evidence="6">dW9</strain>
    </source>
</reference>
<keyword evidence="1 2" id="KW-0732">Signal</keyword>
<proteinExistence type="predicted"/>
<dbReference type="Pfam" id="PF00497">
    <property type="entry name" value="SBP_bac_3"/>
    <property type="match status" value="1"/>
</dbReference>
<dbReference type="PANTHER" id="PTHR35936:SF19">
    <property type="entry name" value="AMINO-ACID-BINDING PROTEIN YXEM-RELATED"/>
    <property type="match status" value="1"/>
</dbReference>
<evidence type="ECO:0000313" key="6">
    <source>
        <dbReference type="Proteomes" id="UP001527882"/>
    </source>
</evidence>